<evidence type="ECO:0000256" key="1">
    <source>
        <dbReference type="SAM" id="MobiDB-lite"/>
    </source>
</evidence>
<dbReference type="EMBL" id="RJVU01052801">
    <property type="protein sequence ID" value="ROL41038.1"/>
    <property type="molecule type" value="Genomic_DNA"/>
</dbReference>
<feature type="region of interest" description="Disordered" evidence="1">
    <location>
        <begin position="32"/>
        <end position="54"/>
    </location>
</feature>
<evidence type="ECO:0000313" key="3">
    <source>
        <dbReference type="Proteomes" id="UP000281406"/>
    </source>
</evidence>
<protein>
    <submittedName>
        <fullName evidence="2">Uncharacterized protein</fullName>
    </submittedName>
</protein>
<organism evidence="2 3">
    <name type="scientific">Anabarilius grahami</name>
    <name type="common">Kanglang fish</name>
    <name type="synonym">Barilius grahami</name>
    <dbReference type="NCBI Taxonomy" id="495550"/>
    <lineage>
        <taxon>Eukaryota</taxon>
        <taxon>Metazoa</taxon>
        <taxon>Chordata</taxon>
        <taxon>Craniata</taxon>
        <taxon>Vertebrata</taxon>
        <taxon>Euteleostomi</taxon>
        <taxon>Actinopterygii</taxon>
        <taxon>Neopterygii</taxon>
        <taxon>Teleostei</taxon>
        <taxon>Ostariophysi</taxon>
        <taxon>Cypriniformes</taxon>
        <taxon>Xenocyprididae</taxon>
        <taxon>Xenocypridinae</taxon>
        <taxon>Xenocypridinae incertae sedis</taxon>
        <taxon>Anabarilius</taxon>
    </lineage>
</organism>
<evidence type="ECO:0000313" key="2">
    <source>
        <dbReference type="EMBL" id="ROL41038.1"/>
    </source>
</evidence>
<dbReference type="Proteomes" id="UP000281406">
    <property type="component" value="Unassembled WGS sequence"/>
</dbReference>
<reference evidence="2 3" key="1">
    <citation type="submission" date="2018-10" db="EMBL/GenBank/DDBJ databases">
        <title>Genome assembly for a Yunnan-Guizhou Plateau 3E fish, Anabarilius grahami (Regan), and its evolutionary and genetic applications.</title>
        <authorList>
            <person name="Jiang W."/>
        </authorList>
    </citation>
    <scope>NUCLEOTIDE SEQUENCE [LARGE SCALE GENOMIC DNA]</scope>
    <source>
        <strain evidence="2">AG-KIZ</strain>
        <tissue evidence="2">Muscle</tissue>
    </source>
</reference>
<name>A0A3N0Y5K8_ANAGA</name>
<dbReference type="AlphaFoldDB" id="A0A3N0Y5K8"/>
<keyword evidence="3" id="KW-1185">Reference proteome</keyword>
<gene>
    <name evidence="2" type="ORF">DPX16_22359</name>
</gene>
<proteinExistence type="predicted"/>
<sequence length="92" mass="10076">MGKSCVAYLSLRLSLCVPCERVLRSMETVENSSGGQLGCIAGTTDGTTRERRRASWSLSRRVTVQLAMHPQGAMAVQEVQGTMVVRPQPLWP</sequence>
<accession>A0A3N0Y5K8</accession>
<comment type="caution">
    <text evidence="2">The sequence shown here is derived from an EMBL/GenBank/DDBJ whole genome shotgun (WGS) entry which is preliminary data.</text>
</comment>